<dbReference type="Proteomes" id="UP000195442">
    <property type="component" value="Unassembled WGS sequence"/>
</dbReference>
<organism evidence="1 2">
    <name type="scientific">Crenothrix polyspora</name>
    <dbReference type="NCBI Taxonomy" id="360316"/>
    <lineage>
        <taxon>Bacteria</taxon>
        <taxon>Pseudomonadati</taxon>
        <taxon>Pseudomonadota</taxon>
        <taxon>Gammaproteobacteria</taxon>
        <taxon>Methylococcales</taxon>
        <taxon>Crenotrichaceae</taxon>
        <taxon>Crenothrix</taxon>
    </lineage>
</organism>
<evidence type="ECO:0000313" key="2">
    <source>
        <dbReference type="Proteomes" id="UP000195442"/>
    </source>
</evidence>
<reference evidence="2" key="1">
    <citation type="submission" date="2017-02" db="EMBL/GenBank/DDBJ databases">
        <authorList>
            <person name="Daims H."/>
        </authorList>
    </citation>
    <scope>NUCLEOTIDE SEQUENCE [LARGE SCALE GENOMIC DNA]</scope>
</reference>
<name>A0A1R4HFE3_9GAMM</name>
<gene>
    <name evidence="1" type="ORF">CRENPOLYSF2_4400006</name>
</gene>
<keyword evidence="2" id="KW-1185">Reference proteome</keyword>
<dbReference type="AlphaFoldDB" id="A0A1R4HFE3"/>
<dbReference type="EMBL" id="FUKJ01000380">
    <property type="protein sequence ID" value="SJM94927.1"/>
    <property type="molecule type" value="Genomic_DNA"/>
</dbReference>
<proteinExistence type="predicted"/>
<evidence type="ECO:0000313" key="1">
    <source>
        <dbReference type="EMBL" id="SJM94927.1"/>
    </source>
</evidence>
<sequence length="36" mass="4068">MTPLKGIAFGGGQHTLSVSVDVLRLPFVYERRLRPR</sequence>
<protein>
    <submittedName>
        <fullName evidence="1">Uncharacterized protein</fullName>
    </submittedName>
</protein>
<accession>A0A1R4HFE3</accession>